<dbReference type="GO" id="GO:0016740">
    <property type="term" value="F:transferase activity"/>
    <property type="evidence" value="ECO:0007669"/>
    <property type="project" value="UniProtKB-KW"/>
</dbReference>
<organism evidence="1">
    <name type="scientific">Tupanvirus deep ocean</name>
    <dbReference type="NCBI Taxonomy" id="2126984"/>
    <lineage>
        <taxon>Viruses</taxon>
        <taxon>Varidnaviria</taxon>
        <taxon>Bamfordvirae</taxon>
        <taxon>Nucleocytoviricota</taxon>
        <taxon>Megaviricetes</taxon>
        <taxon>Imitervirales</taxon>
        <taxon>Mimiviridae</taxon>
        <taxon>Megamimivirinae</taxon>
        <taxon>Tupanvirus</taxon>
        <taxon>Tupanvirus altamarinense</taxon>
    </lineage>
</organism>
<accession>A0A6N1NPU6</accession>
<reference evidence="1" key="1">
    <citation type="submission" date="2017-06" db="EMBL/GenBank/DDBJ databases">
        <authorList>
            <person name="Assis F.L."/>
            <person name="Abrahao J.S."/>
            <person name="Silva L."/>
            <person name="Khalil J.B."/>
            <person name="Rodrigues R."/>
            <person name="Silva L.S."/>
            <person name="Boratto P."/>
            <person name="Andrade M."/>
            <person name="Kroon E.G."/>
            <person name="Ribeiro B."/>
            <person name="Bergier I."/>
            <person name="Seligmann H."/>
            <person name="Ghigo E."/>
            <person name="Colson P."/>
            <person name="Levasseur A."/>
            <person name="Raoult D."/>
            <person name="Scola B.L."/>
        </authorList>
    </citation>
    <scope>NUCLEOTIDE SEQUENCE</scope>
    <source>
        <strain evidence="1">Deep ocean</strain>
    </source>
</reference>
<dbReference type="RefSeq" id="YP_010780580.1">
    <property type="nucleotide sequence ID" value="NC_075038.1"/>
</dbReference>
<sequence>MEPIIYALPKSDRNIEPSEINIYFDNHPSPKLIKYGFNNIGGQLDMVALTSVPYYKAGLEFDFDRKDEKSISTKAMIFFKTKSFDQTFGEFWEIVTLFGLLRSDQTIFSLRNNATITDVVDTYQKLSNNKYNIKISGGNFNAAQNIKADLVFHKYSDVDIDENAAVQFIINDLSNLLSVQKEGSNMVLQVFSLQTQITAEIIYLLSLLYTDAYIMKPTIVSDLYDTKYIVLMGLQKPFKLTIPQHGENLFISSLGIKNIPNNFDTVIQCMNAEVIPKKYKRYISIKSYLYTKVYEGATFQTMITAQNNNATKWLETFTDLSKADKMLDFYLKKSTQKCNTHAQLAGILG</sequence>
<dbReference type="KEGG" id="vg:80517271"/>
<name>A0A6N1NPU6_9VIRU</name>
<dbReference type="EMBL" id="MF405918">
    <property type="protein sequence ID" value="QKU33968.1"/>
    <property type="molecule type" value="Genomic_DNA"/>
</dbReference>
<evidence type="ECO:0000313" key="1">
    <source>
        <dbReference type="EMBL" id="QKU33968.1"/>
    </source>
</evidence>
<dbReference type="GeneID" id="80517271"/>
<keyword evidence="1" id="KW-0808">Transferase</keyword>
<proteinExistence type="predicted"/>
<protein>
    <submittedName>
        <fullName evidence="1">FtsJ-like methyl transferase</fullName>
    </submittedName>
</protein>
<dbReference type="Gene3D" id="3.40.50.12760">
    <property type="match status" value="1"/>
</dbReference>
<reference evidence="1" key="2">
    <citation type="journal article" date="2018" name="Nat. Commun.">
        <title>Tailed giant Tupanvirus possesses the most complete translational apparatus of the known virosphere.</title>
        <authorList>
            <person name="Abrahao J."/>
            <person name="Silva L."/>
            <person name="Silva L.S."/>
            <person name="Khalil J.Y.B."/>
            <person name="Rodrigues R."/>
            <person name="Arantes T."/>
            <person name="Assis F."/>
            <person name="Boratto P."/>
            <person name="Andrade M."/>
            <person name="Kroon E.G."/>
            <person name="Ribeiro B."/>
            <person name="Bergier I."/>
            <person name="Seligmann H."/>
            <person name="Ghigo E."/>
            <person name="Colson P."/>
            <person name="Levasseur A."/>
            <person name="Kroemer G."/>
            <person name="Raoult D."/>
            <person name="La Scola B."/>
        </authorList>
    </citation>
    <scope>NUCLEOTIDE SEQUENCE [LARGE SCALE GENOMIC DNA]</scope>
    <source>
        <strain evidence="1">Deep ocean</strain>
    </source>
</reference>